<dbReference type="PROSITE" id="PS01124">
    <property type="entry name" value="HTH_ARAC_FAMILY_2"/>
    <property type="match status" value="1"/>
</dbReference>
<keyword evidence="5" id="KW-0227">DNA damage</keyword>
<dbReference type="RefSeq" id="WP_182608503.1">
    <property type="nucleotide sequence ID" value="NZ_VKHT01001571.1"/>
</dbReference>
<dbReference type="SUPFAM" id="SSF57884">
    <property type="entry name" value="Ada DNA repair protein, N-terminal domain (N-Ada 10)"/>
    <property type="match status" value="1"/>
</dbReference>
<keyword evidence="11" id="KW-0234">DNA repair</keyword>
<dbReference type="SUPFAM" id="SSF46689">
    <property type="entry name" value="Homeodomain-like"/>
    <property type="match status" value="1"/>
</dbReference>
<dbReference type="Gene3D" id="1.10.10.60">
    <property type="entry name" value="Homeodomain-like"/>
    <property type="match status" value="1"/>
</dbReference>
<dbReference type="Pfam" id="PF12833">
    <property type="entry name" value="HTH_18"/>
    <property type="match status" value="1"/>
</dbReference>
<keyword evidence="15" id="KW-1185">Reference proteome</keyword>
<dbReference type="PROSITE" id="PS00041">
    <property type="entry name" value="HTH_ARAC_FAMILY_1"/>
    <property type="match status" value="1"/>
</dbReference>
<dbReference type="PANTHER" id="PTHR46796">
    <property type="entry name" value="HTH-TYPE TRANSCRIPTIONAL ACTIVATOR RHAS-RELATED"/>
    <property type="match status" value="1"/>
</dbReference>
<evidence type="ECO:0000256" key="7">
    <source>
        <dbReference type="ARBA" id="ARBA00023015"/>
    </source>
</evidence>
<comment type="cofactor">
    <cofactor evidence="1">
        <name>Zn(2+)</name>
        <dbReference type="ChEBI" id="CHEBI:29105"/>
    </cofactor>
</comment>
<dbReference type="Proteomes" id="UP000538929">
    <property type="component" value="Unassembled WGS sequence"/>
</dbReference>
<dbReference type="FunFam" id="3.40.10.10:FF:000001">
    <property type="entry name" value="DNA-3-methyladenine glycosylase 2"/>
    <property type="match status" value="1"/>
</dbReference>
<dbReference type="Gene3D" id="3.40.10.10">
    <property type="entry name" value="DNA Methylphosphotriester Repair Domain"/>
    <property type="match status" value="1"/>
</dbReference>
<dbReference type="GO" id="GO:0043565">
    <property type="term" value="F:sequence-specific DNA binding"/>
    <property type="evidence" value="ECO:0007669"/>
    <property type="project" value="InterPro"/>
</dbReference>
<dbReference type="InterPro" id="IPR050204">
    <property type="entry name" value="AraC_XylS_family_regulators"/>
</dbReference>
<comment type="caution">
    <text evidence="14">The sequence shown here is derived from an EMBL/GenBank/DDBJ whole genome shotgun (WGS) entry which is preliminary data.</text>
</comment>
<dbReference type="PANTHER" id="PTHR46796:SF6">
    <property type="entry name" value="ARAC SUBFAMILY"/>
    <property type="match status" value="1"/>
</dbReference>
<keyword evidence="6" id="KW-0862">Zinc</keyword>
<evidence type="ECO:0000313" key="14">
    <source>
        <dbReference type="EMBL" id="MBB0247301.1"/>
    </source>
</evidence>
<gene>
    <name evidence="14" type="ORF">FNQ90_25065</name>
</gene>
<protein>
    <submittedName>
        <fullName evidence="14">Helix-turn-helix domain-containing protein</fullName>
    </submittedName>
</protein>
<evidence type="ECO:0000256" key="3">
    <source>
        <dbReference type="ARBA" id="ARBA00022679"/>
    </source>
</evidence>
<dbReference type="InterPro" id="IPR018062">
    <property type="entry name" value="HTH_AraC-typ_CS"/>
</dbReference>
<evidence type="ECO:0000256" key="11">
    <source>
        <dbReference type="ARBA" id="ARBA00023204"/>
    </source>
</evidence>
<evidence type="ECO:0000256" key="9">
    <source>
        <dbReference type="ARBA" id="ARBA00023159"/>
    </source>
</evidence>
<dbReference type="InterPro" id="IPR035451">
    <property type="entry name" value="Ada-like_dom_sf"/>
</dbReference>
<organism evidence="14 15">
    <name type="scientific">Streptomyces alkaliphilus</name>
    <dbReference type="NCBI Taxonomy" id="1472722"/>
    <lineage>
        <taxon>Bacteria</taxon>
        <taxon>Bacillati</taxon>
        <taxon>Actinomycetota</taxon>
        <taxon>Actinomycetes</taxon>
        <taxon>Kitasatosporales</taxon>
        <taxon>Streptomycetaceae</taxon>
        <taxon>Streptomyces</taxon>
    </lineage>
</organism>
<dbReference type="AlphaFoldDB" id="A0A7W3Y4A2"/>
<keyword evidence="7" id="KW-0805">Transcription regulation</keyword>
<dbReference type="EMBL" id="VKHT01001571">
    <property type="protein sequence ID" value="MBB0247301.1"/>
    <property type="molecule type" value="Genomic_DNA"/>
</dbReference>
<keyword evidence="3" id="KW-0808">Transferase</keyword>
<evidence type="ECO:0000313" key="15">
    <source>
        <dbReference type="Proteomes" id="UP000538929"/>
    </source>
</evidence>
<dbReference type="InterPro" id="IPR009057">
    <property type="entry name" value="Homeodomain-like_sf"/>
</dbReference>
<keyword evidence="9" id="KW-0010">Activator</keyword>
<feature type="domain" description="HTH araC/xylS-type" evidence="13">
    <location>
        <begin position="85"/>
        <end position="183"/>
    </location>
</feature>
<dbReference type="GO" id="GO:0003700">
    <property type="term" value="F:DNA-binding transcription factor activity"/>
    <property type="evidence" value="ECO:0007669"/>
    <property type="project" value="InterPro"/>
</dbReference>
<evidence type="ECO:0000256" key="10">
    <source>
        <dbReference type="ARBA" id="ARBA00023163"/>
    </source>
</evidence>
<keyword evidence="8" id="KW-0238">DNA-binding</keyword>
<keyword evidence="4" id="KW-0479">Metal-binding</keyword>
<evidence type="ECO:0000256" key="5">
    <source>
        <dbReference type="ARBA" id="ARBA00022763"/>
    </source>
</evidence>
<dbReference type="GO" id="GO:0032259">
    <property type="term" value="P:methylation"/>
    <property type="evidence" value="ECO:0007669"/>
    <property type="project" value="UniProtKB-KW"/>
</dbReference>
<dbReference type="SMART" id="SM00342">
    <property type="entry name" value="HTH_ARAC"/>
    <property type="match status" value="1"/>
</dbReference>
<reference evidence="15" key="1">
    <citation type="submission" date="2019-10" db="EMBL/GenBank/DDBJ databases">
        <title>Streptomyces sp. nov., a novel actinobacterium isolated from alkaline environment.</title>
        <authorList>
            <person name="Golinska P."/>
        </authorList>
    </citation>
    <scope>NUCLEOTIDE SEQUENCE [LARGE SCALE GENOMIC DNA]</scope>
    <source>
        <strain evidence="15">DSM 42118</strain>
    </source>
</reference>
<dbReference type="GO" id="GO:0008168">
    <property type="term" value="F:methyltransferase activity"/>
    <property type="evidence" value="ECO:0007669"/>
    <property type="project" value="UniProtKB-KW"/>
</dbReference>
<name>A0A7W3Y4A2_9ACTN</name>
<dbReference type="InterPro" id="IPR018060">
    <property type="entry name" value="HTH_AraC"/>
</dbReference>
<evidence type="ECO:0000256" key="8">
    <source>
        <dbReference type="ARBA" id="ARBA00023125"/>
    </source>
</evidence>
<proteinExistence type="predicted"/>
<dbReference type="GO" id="GO:0008270">
    <property type="term" value="F:zinc ion binding"/>
    <property type="evidence" value="ECO:0007669"/>
    <property type="project" value="InterPro"/>
</dbReference>
<evidence type="ECO:0000256" key="2">
    <source>
        <dbReference type="ARBA" id="ARBA00022603"/>
    </source>
</evidence>
<evidence type="ECO:0000259" key="13">
    <source>
        <dbReference type="PROSITE" id="PS01124"/>
    </source>
</evidence>
<dbReference type="InterPro" id="IPR004026">
    <property type="entry name" value="Ada_DNA_repair_Zn-bd"/>
</dbReference>
<evidence type="ECO:0000256" key="12">
    <source>
        <dbReference type="SAM" id="MobiDB-lite"/>
    </source>
</evidence>
<dbReference type="GO" id="GO:0006307">
    <property type="term" value="P:DNA alkylation repair"/>
    <property type="evidence" value="ECO:0007669"/>
    <property type="project" value="UniProtKB-ARBA"/>
</dbReference>
<feature type="non-terminal residue" evidence="14">
    <location>
        <position position="214"/>
    </location>
</feature>
<evidence type="ECO:0000256" key="6">
    <source>
        <dbReference type="ARBA" id="ARBA00022833"/>
    </source>
</evidence>
<sequence>MDDETRYAAVRGRDARFDGVFFTCVTSTGIYCRPSCPARTPKRANVRFLPSAAAAASAGFRACRRCRPDAVPGSPEWNLRGDVVARAVRLIADGVVDREGVPGLAHRVGYSTRQLQRRLVAELGAGAAALARAQRAHTARLLLQSTELPVTEVAFAAGFASVRQFNDTIRELHDRTPGELRAAVGRARRRAGGGRPAGPPSGPGTGTCLLYTAD</sequence>
<evidence type="ECO:0000256" key="4">
    <source>
        <dbReference type="ARBA" id="ARBA00022723"/>
    </source>
</evidence>
<dbReference type="Pfam" id="PF02805">
    <property type="entry name" value="Ada_Zn_binding"/>
    <property type="match status" value="1"/>
</dbReference>
<keyword evidence="10" id="KW-0804">Transcription</keyword>
<keyword evidence="2" id="KW-0489">Methyltransferase</keyword>
<accession>A0A7W3Y4A2</accession>
<feature type="region of interest" description="Disordered" evidence="12">
    <location>
        <begin position="186"/>
        <end position="207"/>
    </location>
</feature>
<evidence type="ECO:0000256" key="1">
    <source>
        <dbReference type="ARBA" id="ARBA00001947"/>
    </source>
</evidence>